<dbReference type="AlphaFoldDB" id="A0AAV8X1K1"/>
<evidence type="ECO:0000313" key="2">
    <source>
        <dbReference type="Proteomes" id="UP001162156"/>
    </source>
</evidence>
<name>A0AAV8X1K1_9CUCU</name>
<reference evidence="1" key="1">
    <citation type="journal article" date="2023" name="Insect Mol. Biol.">
        <title>Genome sequencing provides insights into the evolution of gene families encoding plant cell wall-degrading enzymes in longhorned beetles.</title>
        <authorList>
            <person name="Shin N.R."/>
            <person name="Okamura Y."/>
            <person name="Kirsch R."/>
            <person name="Pauchet Y."/>
        </authorList>
    </citation>
    <scope>NUCLEOTIDE SEQUENCE</scope>
    <source>
        <strain evidence="1">RBIC_L_NR</strain>
    </source>
</reference>
<dbReference type="PANTHER" id="PTHR35450:SF2">
    <property type="entry name" value="REVERSE TRANSCRIPTASE DOMAIN-CONTAINING PROTEIN"/>
    <property type="match status" value="1"/>
</dbReference>
<keyword evidence="2" id="KW-1185">Reference proteome</keyword>
<evidence type="ECO:0000313" key="1">
    <source>
        <dbReference type="EMBL" id="KAJ8932533.1"/>
    </source>
</evidence>
<accession>A0AAV8X1K1</accession>
<dbReference type="PANTHER" id="PTHR35450">
    <property type="entry name" value="REVERSE TRANSCRIPTASE DOMAIN-CONTAINING PROTEIN"/>
    <property type="match status" value="1"/>
</dbReference>
<comment type="caution">
    <text evidence="1">The sequence shown here is derived from an EMBL/GenBank/DDBJ whole genome shotgun (WGS) entry which is preliminary data.</text>
</comment>
<proteinExistence type="predicted"/>
<dbReference type="EMBL" id="JANEYF010004025">
    <property type="protein sequence ID" value="KAJ8932533.1"/>
    <property type="molecule type" value="Genomic_DNA"/>
</dbReference>
<protein>
    <submittedName>
        <fullName evidence="1">Uncharacterized protein</fullName>
    </submittedName>
</protein>
<organism evidence="1 2">
    <name type="scientific">Rhamnusium bicolor</name>
    <dbReference type="NCBI Taxonomy" id="1586634"/>
    <lineage>
        <taxon>Eukaryota</taxon>
        <taxon>Metazoa</taxon>
        <taxon>Ecdysozoa</taxon>
        <taxon>Arthropoda</taxon>
        <taxon>Hexapoda</taxon>
        <taxon>Insecta</taxon>
        <taxon>Pterygota</taxon>
        <taxon>Neoptera</taxon>
        <taxon>Endopterygota</taxon>
        <taxon>Coleoptera</taxon>
        <taxon>Polyphaga</taxon>
        <taxon>Cucujiformia</taxon>
        <taxon>Chrysomeloidea</taxon>
        <taxon>Cerambycidae</taxon>
        <taxon>Lepturinae</taxon>
        <taxon>Rhagiini</taxon>
        <taxon>Rhamnusium</taxon>
    </lineage>
</organism>
<gene>
    <name evidence="1" type="ORF">NQ314_014599</name>
</gene>
<dbReference type="Proteomes" id="UP001162156">
    <property type="component" value="Unassembled WGS sequence"/>
</dbReference>
<sequence length="377" mass="43312">MVNRFTKDIKMQLGLEKCRINAMENGKWTEQAPFPTEEGEIEGMEEDEIYKYLGLDQKCTLDKVMKDKVRDKLRERITDILKSSLSGINKAKAVNTYALPVATYTFGIIRWTQTELASLDTLTRTLFTKFKAHHPKSSVERFHLPRSRGGRGIIHLSMQHANQTHNLHTYFTRKAQTSPLHAAIVNIDKNLSPLNLHSPTCGCPTLAPTSYTRRHDNVAKIIHQALLMQIEPNHTRVPYYQYTSASVTLTETAKLYWNRTVITDKHIPNNRPNIILTSGSHTYLIDITVPLPENMKKKEREKITKYLPLAEEIRQMWQQEKVTIIPIVVGATGEVPFSLKPALKTLNIKENTYLQMQKLVIIDTCNIVRTFLHQQSR</sequence>